<name>A0A9K3GR86_9EUKA</name>
<evidence type="ECO:0000313" key="2">
    <source>
        <dbReference type="EMBL" id="GIQ92188.1"/>
    </source>
</evidence>
<evidence type="ECO:0000256" key="1">
    <source>
        <dbReference type="SAM" id="MobiDB-lite"/>
    </source>
</evidence>
<gene>
    <name evidence="2" type="ORF">KIPB_015823</name>
</gene>
<feature type="compositionally biased region" description="Low complexity" evidence="1">
    <location>
        <begin position="46"/>
        <end position="61"/>
    </location>
</feature>
<dbReference type="Proteomes" id="UP000265618">
    <property type="component" value="Unassembled WGS sequence"/>
</dbReference>
<evidence type="ECO:0000313" key="3">
    <source>
        <dbReference type="Proteomes" id="UP000265618"/>
    </source>
</evidence>
<organism evidence="2 3">
    <name type="scientific">Kipferlia bialata</name>
    <dbReference type="NCBI Taxonomy" id="797122"/>
    <lineage>
        <taxon>Eukaryota</taxon>
        <taxon>Metamonada</taxon>
        <taxon>Carpediemonas-like organisms</taxon>
        <taxon>Kipferlia</taxon>
    </lineage>
</organism>
<protein>
    <submittedName>
        <fullName evidence="2">Uncharacterized protein</fullName>
    </submittedName>
</protein>
<accession>A0A9K3GR86</accession>
<comment type="caution">
    <text evidence="2">The sequence shown here is derived from an EMBL/GenBank/DDBJ whole genome shotgun (WGS) entry which is preliminary data.</text>
</comment>
<feature type="region of interest" description="Disordered" evidence="1">
    <location>
        <begin position="38"/>
        <end position="69"/>
    </location>
</feature>
<keyword evidence="3" id="KW-1185">Reference proteome</keyword>
<dbReference type="AlphaFoldDB" id="A0A9K3GR86"/>
<dbReference type="EMBL" id="BDIP01009156">
    <property type="protein sequence ID" value="GIQ92188.1"/>
    <property type="molecule type" value="Genomic_DNA"/>
</dbReference>
<proteinExistence type="predicted"/>
<reference evidence="2 3" key="1">
    <citation type="journal article" date="2018" name="PLoS ONE">
        <title>The draft genome of Kipferlia bialata reveals reductive genome evolution in fornicate parasites.</title>
        <authorList>
            <person name="Tanifuji G."/>
            <person name="Takabayashi S."/>
            <person name="Kume K."/>
            <person name="Takagi M."/>
            <person name="Nakayama T."/>
            <person name="Kamikawa R."/>
            <person name="Inagaki Y."/>
            <person name="Hashimoto T."/>
        </authorList>
    </citation>
    <scope>NUCLEOTIDE SEQUENCE [LARGE SCALE GENOMIC DNA]</scope>
    <source>
        <strain evidence="2">NY0173</strain>
    </source>
</reference>
<sequence>MPQPTGDALVSALQTLYDAGVIEREYPHLSVLFKTEEGEGESGCEVLPSSPSSVTVSESIPASDVDTPSTPCYGSTDVSAEARQWLEGVARDGTGGW</sequence>